<evidence type="ECO:0000313" key="4">
    <source>
        <dbReference type="Proteomes" id="UP001305779"/>
    </source>
</evidence>
<organism evidence="3 4">
    <name type="scientific">Zasmidium cellare</name>
    <name type="common">Wine cellar mold</name>
    <name type="synonym">Racodium cellare</name>
    <dbReference type="NCBI Taxonomy" id="395010"/>
    <lineage>
        <taxon>Eukaryota</taxon>
        <taxon>Fungi</taxon>
        <taxon>Dikarya</taxon>
        <taxon>Ascomycota</taxon>
        <taxon>Pezizomycotina</taxon>
        <taxon>Dothideomycetes</taxon>
        <taxon>Dothideomycetidae</taxon>
        <taxon>Mycosphaerellales</taxon>
        <taxon>Mycosphaerellaceae</taxon>
        <taxon>Zasmidium</taxon>
    </lineage>
</organism>
<name>A0ABR0EHL7_ZASCE</name>
<accession>A0ABR0EHL7</accession>
<dbReference type="Proteomes" id="UP001305779">
    <property type="component" value="Unassembled WGS sequence"/>
</dbReference>
<keyword evidence="4" id="KW-1185">Reference proteome</keyword>
<feature type="signal peptide" evidence="1">
    <location>
        <begin position="1"/>
        <end position="17"/>
    </location>
</feature>
<evidence type="ECO:0000256" key="1">
    <source>
        <dbReference type="SAM" id="SignalP"/>
    </source>
</evidence>
<dbReference type="InterPro" id="IPR058645">
    <property type="entry name" value="NTF2-like_dom_7"/>
</dbReference>
<dbReference type="Pfam" id="PF26534">
    <property type="entry name" value="NTF2_7"/>
    <property type="match status" value="1"/>
</dbReference>
<protein>
    <recommendedName>
        <fullName evidence="2">NTF2-like domain-containing protein</fullName>
    </recommendedName>
</protein>
<feature type="domain" description="NTF2-like" evidence="2">
    <location>
        <begin position="23"/>
        <end position="168"/>
    </location>
</feature>
<sequence length="192" mass="20923">MRTTLLTLLGLAATALAGPGSYCLTDSDAQRVANNFGQTIENYSDALADRVLTQDFTDYSDSVNELINNGCPNGPQPLGSATFTSLADFKAGQGAQPSIPFQILNVWHNCDTVTLRWRSSNPGTVQPEQQVTGIIVLETCFVGGQEPWLIDTVYSEFNSGAWLYDLGVFQPTCNATSAKFFKRGISWRPNML</sequence>
<dbReference type="EMBL" id="JAXOVC010000005">
    <property type="protein sequence ID" value="KAK4500990.1"/>
    <property type="molecule type" value="Genomic_DNA"/>
</dbReference>
<reference evidence="3 4" key="1">
    <citation type="journal article" date="2023" name="G3 (Bethesda)">
        <title>A chromosome-level genome assembly of Zasmidium syzygii isolated from banana leaves.</title>
        <authorList>
            <person name="van Westerhoven A.C."/>
            <person name="Mehrabi R."/>
            <person name="Talebi R."/>
            <person name="Steentjes M.B.F."/>
            <person name="Corcolon B."/>
            <person name="Chong P.A."/>
            <person name="Kema G.H.J."/>
            <person name="Seidl M.F."/>
        </authorList>
    </citation>
    <scope>NUCLEOTIDE SEQUENCE [LARGE SCALE GENOMIC DNA]</scope>
    <source>
        <strain evidence="3 4">P124</strain>
    </source>
</reference>
<gene>
    <name evidence="3" type="ORF">PRZ48_006796</name>
</gene>
<feature type="chain" id="PRO_5045243069" description="NTF2-like domain-containing protein" evidence="1">
    <location>
        <begin position="18"/>
        <end position="192"/>
    </location>
</feature>
<comment type="caution">
    <text evidence="3">The sequence shown here is derived from an EMBL/GenBank/DDBJ whole genome shotgun (WGS) entry which is preliminary data.</text>
</comment>
<evidence type="ECO:0000313" key="3">
    <source>
        <dbReference type="EMBL" id="KAK4500990.1"/>
    </source>
</evidence>
<keyword evidence="1" id="KW-0732">Signal</keyword>
<proteinExistence type="predicted"/>
<evidence type="ECO:0000259" key="2">
    <source>
        <dbReference type="Pfam" id="PF26534"/>
    </source>
</evidence>